<feature type="transmembrane region" description="Helical" evidence="1">
    <location>
        <begin position="36"/>
        <end position="56"/>
    </location>
</feature>
<organism evidence="2 3">
    <name type="scientific">Collimonas rhizosphaerae</name>
    <dbReference type="NCBI Taxonomy" id="3126357"/>
    <lineage>
        <taxon>Bacteria</taxon>
        <taxon>Pseudomonadati</taxon>
        <taxon>Pseudomonadota</taxon>
        <taxon>Betaproteobacteria</taxon>
        <taxon>Burkholderiales</taxon>
        <taxon>Oxalobacteraceae</taxon>
        <taxon>Collimonas</taxon>
    </lineage>
</organism>
<dbReference type="RefSeq" id="WP_342829094.1">
    <property type="nucleotide sequence ID" value="NZ_JBANDC010000005.1"/>
</dbReference>
<keyword evidence="3" id="KW-1185">Reference proteome</keyword>
<keyword evidence="1" id="KW-0812">Transmembrane</keyword>
<protein>
    <submittedName>
        <fullName evidence="2">Uncharacterized protein</fullName>
    </submittedName>
</protein>
<comment type="caution">
    <text evidence="2">The sequence shown here is derived from an EMBL/GenBank/DDBJ whole genome shotgun (WGS) entry which is preliminary data.</text>
</comment>
<evidence type="ECO:0000313" key="2">
    <source>
        <dbReference type="EMBL" id="MEM4987545.1"/>
    </source>
</evidence>
<gene>
    <name evidence="2" type="ORF">V8G57_09120</name>
</gene>
<name>A0ABU9PU77_9BURK</name>
<evidence type="ECO:0000313" key="3">
    <source>
        <dbReference type="Proteomes" id="UP001495910"/>
    </source>
</evidence>
<evidence type="ECO:0000256" key="1">
    <source>
        <dbReference type="SAM" id="Phobius"/>
    </source>
</evidence>
<sequence length="61" mass="6476">MSFKTGIQALAKVGRWVSAAIAALAIYGATQSIDPSNSLIIGAIFVIPILVVSWLLDKFVE</sequence>
<dbReference type="Proteomes" id="UP001495910">
    <property type="component" value="Unassembled WGS sequence"/>
</dbReference>
<keyword evidence="1" id="KW-0472">Membrane</keyword>
<keyword evidence="1" id="KW-1133">Transmembrane helix</keyword>
<reference evidence="2 3" key="1">
    <citation type="submission" date="2024-02" db="EMBL/GenBank/DDBJ databases">
        <title>Draft genome sequence of Collimonas sp. strain H4R21, an effective mineral-weathering bacterial strain isolated from the beech rhizosphere.</title>
        <authorList>
            <person name="Morin E."/>
            <person name="Uroz S."/>
            <person name="Leveau J.H.J."/>
            <person name="Kumar R."/>
            <person name="Rey M.W."/>
            <person name="Pham J."/>
        </authorList>
    </citation>
    <scope>NUCLEOTIDE SEQUENCE [LARGE SCALE GENOMIC DNA]</scope>
    <source>
        <strain evidence="2 3">H4R21</strain>
    </source>
</reference>
<proteinExistence type="predicted"/>
<accession>A0ABU9PU77</accession>
<feature type="transmembrane region" description="Helical" evidence="1">
    <location>
        <begin position="12"/>
        <end position="30"/>
    </location>
</feature>
<dbReference type="EMBL" id="JBANDC010000005">
    <property type="protein sequence ID" value="MEM4987545.1"/>
    <property type="molecule type" value="Genomic_DNA"/>
</dbReference>